<reference evidence="2 3" key="1">
    <citation type="submission" date="2014-02" db="EMBL/GenBank/DDBJ databases">
        <title>Single nucleus genome sequencing reveals high similarity among nuclei of an endomycorrhizal fungus.</title>
        <authorList>
            <person name="Lin K."/>
            <person name="Geurts R."/>
            <person name="Zhang Z."/>
            <person name="Limpens E."/>
            <person name="Saunders D.G."/>
            <person name="Mu D."/>
            <person name="Pang E."/>
            <person name="Cao H."/>
            <person name="Cha H."/>
            <person name="Lin T."/>
            <person name="Zhou Q."/>
            <person name="Shang Y."/>
            <person name="Li Y."/>
            <person name="Ivanov S."/>
            <person name="Sharma T."/>
            <person name="Velzen R.V."/>
            <person name="Ruijter N.D."/>
            <person name="Aanen D.K."/>
            <person name="Win J."/>
            <person name="Kamoun S."/>
            <person name="Bisseling T."/>
            <person name="Huang S."/>
        </authorList>
    </citation>
    <scope>NUCLEOTIDE SEQUENCE [LARGE SCALE GENOMIC DNA]</scope>
    <source>
        <strain evidence="3">DAOM197198w</strain>
    </source>
</reference>
<name>A0A015LL34_RHIIW</name>
<dbReference type="OrthoDB" id="4349954at2759"/>
<feature type="region of interest" description="Disordered" evidence="1">
    <location>
        <begin position="514"/>
        <end position="534"/>
    </location>
</feature>
<protein>
    <submittedName>
        <fullName evidence="2">Uncharacterized protein</fullName>
    </submittedName>
</protein>
<dbReference type="Proteomes" id="UP000022910">
    <property type="component" value="Unassembled WGS sequence"/>
</dbReference>
<dbReference type="GO" id="GO:0005730">
    <property type="term" value="C:nucleolus"/>
    <property type="evidence" value="ECO:0007669"/>
    <property type="project" value="TreeGrafter"/>
</dbReference>
<comment type="caution">
    <text evidence="2">The sequence shown here is derived from an EMBL/GenBank/DDBJ whole genome shotgun (WGS) entry which is preliminary data.</text>
</comment>
<keyword evidence="3" id="KW-1185">Reference proteome</keyword>
<dbReference type="PANTHER" id="PTHR15633:SF2">
    <property type="entry name" value="NUCLEOLAR PROTEIN 11"/>
    <property type="match status" value="1"/>
</dbReference>
<organism evidence="2 3">
    <name type="scientific">Rhizophagus irregularis (strain DAOM 197198w)</name>
    <name type="common">Glomus intraradices</name>
    <dbReference type="NCBI Taxonomy" id="1432141"/>
    <lineage>
        <taxon>Eukaryota</taxon>
        <taxon>Fungi</taxon>
        <taxon>Fungi incertae sedis</taxon>
        <taxon>Mucoromycota</taxon>
        <taxon>Glomeromycotina</taxon>
        <taxon>Glomeromycetes</taxon>
        <taxon>Glomerales</taxon>
        <taxon>Glomeraceae</taxon>
        <taxon>Rhizophagus</taxon>
    </lineage>
</organism>
<dbReference type="GO" id="GO:0003723">
    <property type="term" value="F:RNA binding"/>
    <property type="evidence" value="ECO:0007669"/>
    <property type="project" value="TreeGrafter"/>
</dbReference>
<evidence type="ECO:0000256" key="1">
    <source>
        <dbReference type="SAM" id="MobiDB-lite"/>
    </source>
</evidence>
<proteinExistence type="predicted"/>
<sequence length="534" mass="62118">MFSRNLLSMTLLEALNRLNETDGSLVIEEKEIRDASITENGIDKQVNGIKPELANKNTKKKNQSYLQNESNLLADILDPTLTPTGKEIEKKIENFAAKSESQYLKSKLKNHSIEPKKYDEYLKIYLKQSRNDNQSTKDQDIVLNNIDNNEDNIFTLSSWQKEMEEGQNVSLQSEYIEMKSREFAKMNTRIPIFSNDFIKKVVSYCISLNPDGTPNMNFWSASLFQYLIEKNLLSDSYVKDGIVKAFIERNSWGIMKLAIIHVTDIPEKDLVYLLKYLISLSSSKQLVSKSSSSSKKEKKKSKKPSIEEFFALIICAPRNDSKMMEALKTLNEDELFYIIQILCKWIEKHDKTEIIFDTTLIEAYGKYEFSSKKVAVLKKIKDVPDFHFAIDFMTLIFDIHFPNFIISKKFHPLLTHISNLITQELTIYESLESMRGCLELFHRNHQEIERKRKSEKMLSTEQSRDNGKKNNYWLNDGDIPIYSVELFSFFGEENENPILDEANIDMDEYDNDVHAELDNDDDTNKEREKMADVN</sequence>
<dbReference type="STRING" id="1432141.A0A015LL34"/>
<evidence type="ECO:0000313" key="3">
    <source>
        <dbReference type="Proteomes" id="UP000022910"/>
    </source>
</evidence>
<gene>
    <name evidence="2" type="ORF">RirG_060620</name>
</gene>
<dbReference type="GO" id="GO:0030490">
    <property type="term" value="P:maturation of SSU-rRNA"/>
    <property type="evidence" value="ECO:0007669"/>
    <property type="project" value="InterPro"/>
</dbReference>
<dbReference type="InterPro" id="IPR042859">
    <property type="entry name" value="NOL11"/>
</dbReference>
<dbReference type="PANTHER" id="PTHR15633">
    <property type="entry name" value="NUCLEOLAR PROTEIN 11"/>
    <property type="match status" value="1"/>
</dbReference>
<feature type="region of interest" description="Disordered" evidence="1">
    <location>
        <begin position="451"/>
        <end position="471"/>
    </location>
</feature>
<dbReference type="EMBL" id="JEMT01014700">
    <property type="protein sequence ID" value="EXX73406.1"/>
    <property type="molecule type" value="Genomic_DNA"/>
</dbReference>
<feature type="compositionally biased region" description="Basic and acidic residues" evidence="1">
    <location>
        <begin position="451"/>
        <end position="468"/>
    </location>
</feature>
<evidence type="ECO:0000313" key="2">
    <source>
        <dbReference type="EMBL" id="EXX73406.1"/>
    </source>
</evidence>
<dbReference type="AlphaFoldDB" id="A0A015LL34"/>
<accession>A0A015LL34</accession>